<comment type="caution">
    <text evidence="12">The sequence shown here is derived from an EMBL/GenBank/DDBJ whole genome shotgun (WGS) entry which is preliminary data.</text>
</comment>
<keyword evidence="5" id="KW-0378">Hydrolase</keyword>
<evidence type="ECO:0000313" key="13">
    <source>
        <dbReference type="Proteomes" id="UP001149813"/>
    </source>
</evidence>
<keyword evidence="6" id="KW-0269">Exonuclease</keyword>
<evidence type="ECO:0000256" key="8">
    <source>
        <dbReference type="ARBA" id="ARBA00023242"/>
    </source>
</evidence>
<evidence type="ECO:0000256" key="10">
    <source>
        <dbReference type="PIRSR" id="PIRSR610347-2"/>
    </source>
</evidence>
<comment type="similarity">
    <text evidence="2">Belongs to the tyrosyl-DNA phosphodiesterase family.</text>
</comment>
<proteinExistence type="inferred from homology"/>
<evidence type="ECO:0000256" key="11">
    <source>
        <dbReference type="SAM" id="MobiDB-lite"/>
    </source>
</evidence>
<reference evidence="12" key="1">
    <citation type="submission" date="2022-07" db="EMBL/GenBank/DDBJ databases">
        <title>Phylogenomic reconstructions and comparative analyses of Kickxellomycotina fungi.</title>
        <authorList>
            <person name="Reynolds N.K."/>
            <person name="Stajich J.E."/>
            <person name="Barry K."/>
            <person name="Grigoriev I.V."/>
            <person name="Crous P."/>
            <person name="Smith M.E."/>
        </authorList>
    </citation>
    <scope>NUCLEOTIDE SEQUENCE</scope>
    <source>
        <strain evidence="12">NBRC 32514</strain>
    </source>
</reference>
<feature type="binding site" evidence="10">
    <location>
        <position position="465"/>
    </location>
    <ligand>
        <name>substrate</name>
    </ligand>
</feature>
<evidence type="ECO:0000256" key="2">
    <source>
        <dbReference type="ARBA" id="ARBA00010205"/>
    </source>
</evidence>
<keyword evidence="3" id="KW-0540">Nuclease</keyword>
<gene>
    <name evidence="12" type="ORF">LPJ53_003169</name>
</gene>
<feature type="compositionally biased region" description="Polar residues" evidence="11">
    <location>
        <begin position="108"/>
        <end position="132"/>
    </location>
</feature>
<dbReference type="GO" id="GO:0005634">
    <property type="term" value="C:nucleus"/>
    <property type="evidence" value="ECO:0007669"/>
    <property type="project" value="UniProtKB-SubCell"/>
</dbReference>
<evidence type="ECO:0000313" key="12">
    <source>
        <dbReference type="EMBL" id="KAJ1722410.1"/>
    </source>
</evidence>
<keyword evidence="13" id="KW-1185">Reference proteome</keyword>
<evidence type="ECO:0000256" key="5">
    <source>
        <dbReference type="ARBA" id="ARBA00022801"/>
    </source>
</evidence>
<name>A0A9W8CQG3_9FUNG</name>
<dbReference type="Gene3D" id="3.30.870.10">
    <property type="entry name" value="Endonuclease Chain A"/>
    <property type="match status" value="2"/>
</dbReference>
<evidence type="ECO:0000256" key="9">
    <source>
        <dbReference type="PIRSR" id="PIRSR610347-1"/>
    </source>
</evidence>
<evidence type="ECO:0000256" key="1">
    <source>
        <dbReference type="ARBA" id="ARBA00004123"/>
    </source>
</evidence>
<dbReference type="GO" id="GO:0006281">
    <property type="term" value="P:DNA repair"/>
    <property type="evidence" value="ECO:0007669"/>
    <property type="project" value="UniProtKB-KW"/>
</dbReference>
<dbReference type="EMBL" id="JANBOJ010000113">
    <property type="protein sequence ID" value="KAJ1722410.1"/>
    <property type="molecule type" value="Genomic_DNA"/>
</dbReference>
<dbReference type="InterPro" id="IPR010347">
    <property type="entry name" value="Tdp1"/>
</dbReference>
<dbReference type="GO" id="GO:0004527">
    <property type="term" value="F:exonuclease activity"/>
    <property type="evidence" value="ECO:0007669"/>
    <property type="project" value="UniProtKB-KW"/>
</dbReference>
<evidence type="ECO:0000256" key="7">
    <source>
        <dbReference type="ARBA" id="ARBA00023204"/>
    </source>
</evidence>
<sequence>MSRNLDNYRSDDDATKEELRQFDTMISEGVICISDSDDSDSDNVGGIGTGATSGTVSIGSSLYTPPPAIKPKPRLLRQAESEPANRSPEAKKQQPPQFLTQPKDCIPSQLTPAESTLTDTESVSSQPDSTEPSFPEGVVRLTQVLGTPISPNSISLAAILQKDILRKALMSTYVLDLDWLVSHISQSTKLVVVSHYDRSKGVSGILQSDSGRIMIVHMDYGSQRMPVMHSKLMLLFYDNYMRFVASSANLFAIDWTVLENIVFIQDFPYIQEGQKLAAKCEFGVDLVNALKDLSVPKQVIEQLDRVDFSAAKVHIVTSVPSLQDQRRRHAKSYGLIRLKEVAAKMRRTLDPLDMAPWFDASLYCYGSSMGRITSNYLKDFYLCALGTTQPSYNLIKNTKMSSAAEISKKVFVGFHTQDQGNNNKFGDVPRNSIKFHMNMYFDENYPSQRLYKITPEEPNVLIHAKVFLSRFGEMGERGWIYLGSHNFTPGAWGTIKYGIEPTTRYLNNYEFGLILPDVKFESMFGRDTVTWNGSKVPLPYKLKWEQYGQADIPCMHQDY</sequence>
<dbReference type="OrthoDB" id="47785at2759"/>
<evidence type="ECO:0008006" key="14">
    <source>
        <dbReference type="Google" id="ProtNLM"/>
    </source>
</evidence>
<dbReference type="AlphaFoldDB" id="A0A9W8CQG3"/>
<dbReference type="SUPFAM" id="SSF56024">
    <property type="entry name" value="Phospholipase D/nuclease"/>
    <property type="match status" value="2"/>
</dbReference>
<feature type="active site" description="Proton donor/acceptor" evidence="9">
    <location>
        <position position="463"/>
    </location>
</feature>
<dbReference type="PANTHER" id="PTHR12415">
    <property type="entry name" value="TYROSYL-DNA PHOSPHODIESTERASE 1"/>
    <property type="match status" value="1"/>
</dbReference>
<dbReference type="PANTHER" id="PTHR12415:SF0">
    <property type="entry name" value="TYROSYL-DNA PHOSPHODIESTERASE 1"/>
    <property type="match status" value="1"/>
</dbReference>
<keyword evidence="4" id="KW-0227">DNA damage</keyword>
<keyword evidence="8" id="KW-0539">Nucleus</keyword>
<organism evidence="12 13">
    <name type="scientific">Coemansia erecta</name>
    <dbReference type="NCBI Taxonomy" id="147472"/>
    <lineage>
        <taxon>Eukaryota</taxon>
        <taxon>Fungi</taxon>
        <taxon>Fungi incertae sedis</taxon>
        <taxon>Zoopagomycota</taxon>
        <taxon>Kickxellomycotina</taxon>
        <taxon>Kickxellomycetes</taxon>
        <taxon>Kickxellales</taxon>
        <taxon>Kickxellaceae</taxon>
        <taxon>Coemansia</taxon>
    </lineage>
</organism>
<evidence type="ECO:0000256" key="3">
    <source>
        <dbReference type="ARBA" id="ARBA00022722"/>
    </source>
</evidence>
<dbReference type="GO" id="GO:0003697">
    <property type="term" value="F:single-stranded DNA binding"/>
    <property type="evidence" value="ECO:0007669"/>
    <property type="project" value="TreeGrafter"/>
</dbReference>
<protein>
    <recommendedName>
        <fullName evidence="14">Phospholipase D/nuclease</fullName>
    </recommendedName>
</protein>
<comment type="subcellular location">
    <subcellularLocation>
        <location evidence="1">Nucleus</location>
    </subcellularLocation>
</comment>
<evidence type="ECO:0000256" key="6">
    <source>
        <dbReference type="ARBA" id="ARBA00022839"/>
    </source>
</evidence>
<evidence type="ECO:0000256" key="4">
    <source>
        <dbReference type="ARBA" id="ARBA00022763"/>
    </source>
</evidence>
<dbReference type="GO" id="GO:0017005">
    <property type="term" value="F:3'-tyrosyl-DNA phosphodiesterase activity"/>
    <property type="evidence" value="ECO:0007669"/>
    <property type="project" value="TreeGrafter"/>
</dbReference>
<feature type="binding site" evidence="10">
    <location>
        <position position="231"/>
    </location>
    <ligand>
        <name>substrate</name>
    </ligand>
</feature>
<dbReference type="Pfam" id="PF06087">
    <property type="entry name" value="Tyr-DNA_phospho"/>
    <property type="match status" value="1"/>
</dbReference>
<keyword evidence="7" id="KW-0234">DNA repair</keyword>
<feature type="active site" description="Nucleophile" evidence="9">
    <location>
        <position position="229"/>
    </location>
</feature>
<feature type="region of interest" description="Disordered" evidence="11">
    <location>
        <begin position="33"/>
        <end position="135"/>
    </location>
</feature>
<feature type="compositionally biased region" description="Polar residues" evidence="11">
    <location>
        <begin position="52"/>
        <end position="63"/>
    </location>
</feature>
<dbReference type="CDD" id="cd09122">
    <property type="entry name" value="PLDc_Tdp1_1"/>
    <property type="match status" value="1"/>
</dbReference>
<accession>A0A9W8CQG3</accession>
<dbReference type="GO" id="GO:0003690">
    <property type="term" value="F:double-stranded DNA binding"/>
    <property type="evidence" value="ECO:0007669"/>
    <property type="project" value="TreeGrafter"/>
</dbReference>
<dbReference type="Proteomes" id="UP001149813">
    <property type="component" value="Unassembled WGS sequence"/>
</dbReference>